<dbReference type="PANTHER" id="PTHR31614">
    <property type="entry name" value="PROTEIN DOWNSTREAM OF FLC-RELATED"/>
    <property type="match status" value="1"/>
</dbReference>
<gene>
    <name evidence="4" type="ORF">Cni_G27324</name>
</gene>
<dbReference type="Proteomes" id="UP001327560">
    <property type="component" value="Chromosome 9"/>
</dbReference>
<proteinExistence type="inferred from homology"/>
<name>A0AAQ3L7M5_9LILI</name>
<organism evidence="4 5">
    <name type="scientific">Canna indica</name>
    <name type="common">Indian-shot</name>
    <dbReference type="NCBI Taxonomy" id="4628"/>
    <lineage>
        <taxon>Eukaryota</taxon>
        <taxon>Viridiplantae</taxon>
        <taxon>Streptophyta</taxon>
        <taxon>Embryophyta</taxon>
        <taxon>Tracheophyta</taxon>
        <taxon>Spermatophyta</taxon>
        <taxon>Magnoliopsida</taxon>
        <taxon>Liliopsida</taxon>
        <taxon>Zingiberales</taxon>
        <taxon>Cannaceae</taxon>
        <taxon>Canna</taxon>
    </lineage>
</organism>
<feature type="chain" id="PRO_5043038737" evidence="3">
    <location>
        <begin position="26"/>
        <end position="168"/>
    </location>
</feature>
<sequence>MAKHLILAVAAVLAMACVLPSLASAARGMASVKRGFVVQGRVFCDTCRTGFETPASTYVKGAKVRVECRSKATDENTCNFEGTTDHTGTYYIHVENEHEYENCESVLVSSPEMGCKTAVQGRDRAPVFLTHNNGIASDTRFASALGVVKDTPLAVCAQLLKTYEQDED</sequence>
<dbReference type="Pfam" id="PF01190">
    <property type="entry name" value="Pollen_Ole_e_1"/>
    <property type="match status" value="1"/>
</dbReference>
<keyword evidence="2" id="KW-1015">Disulfide bond</keyword>
<dbReference type="EMBL" id="CP136898">
    <property type="protein sequence ID" value="WOL18527.1"/>
    <property type="molecule type" value="Genomic_DNA"/>
</dbReference>
<protein>
    <submittedName>
        <fullName evidence="4">Uncharacterized protein</fullName>
    </submittedName>
</protein>
<keyword evidence="3" id="KW-0732">Signal</keyword>
<reference evidence="4 5" key="1">
    <citation type="submission" date="2023-10" db="EMBL/GenBank/DDBJ databases">
        <title>Chromosome-scale genome assembly provides insights into flower coloration mechanisms of Canna indica.</title>
        <authorList>
            <person name="Li C."/>
        </authorList>
    </citation>
    <scope>NUCLEOTIDE SEQUENCE [LARGE SCALE GENOMIC DNA]</scope>
    <source>
        <tissue evidence="4">Flower</tissue>
    </source>
</reference>
<feature type="signal peptide" evidence="3">
    <location>
        <begin position="1"/>
        <end position="25"/>
    </location>
</feature>
<evidence type="ECO:0000256" key="1">
    <source>
        <dbReference type="ARBA" id="ARBA00010049"/>
    </source>
</evidence>
<accession>A0AAQ3L7M5</accession>
<comment type="similarity">
    <text evidence="1">Belongs to the Ole e I family.</text>
</comment>
<evidence type="ECO:0000256" key="2">
    <source>
        <dbReference type="ARBA" id="ARBA00023157"/>
    </source>
</evidence>
<evidence type="ECO:0000256" key="3">
    <source>
        <dbReference type="SAM" id="SignalP"/>
    </source>
</evidence>
<dbReference type="PROSITE" id="PS51257">
    <property type="entry name" value="PROKAR_LIPOPROTEIN"/>
    <property type="match status" value="1"/>
</dbReference>
<dbReference type="InterPro" id="IPR006041">
    <property type="entry name" value="Pollen_Ole_e1_allergen"/>
</dbReference>
<evidence type="ECO:0000313" key="5">
    <source>
        <dbReference type="Proteomes" id="UP001327560"/>
    </source>
</evidence>
<keyword evidence="5" id="KW-1185">Reference proteome</keyword>
<dbReference type="AlphaFoldDB" id="A0AAQ3L7M5"/>
<dbReference type="PANTHER" id="PTHR31614:SF5">
    <property type="entry name" value="ALLERGEN-LIKE PROTEIN BRSN20"/>
    <property type="match status" value="1"/>
</dbReference>
<evidence type="ECO:0000313" key="4">
    <source>
        <dbReference type="EMBL" id="WOL18527.1"/>
    </source>
</evidence>